<sequence length="134" mass="13485">MESAHIPSASESSSTRHGYTSAPAHSPQSNKSDADANAPKPSTPANDISQPLTPIPAPPKSKSRPTYTAPWCTSESTPGTSSSSLPLGTTNGQVFTTIVELTTTLPPCTVITGAATAARSNGRNLGAIVGGVVG</sequence>
<proteinExistence type="predicted"/>
<feature type="non-terminal residue" evidence="2">
    <location>
        <position position="134"/>
    </location>
</feature>
<dbReference type="Proteomes" id="UP000717328">
    <property type="component" value="Unassembled WGS sequence"/>
</dbReference>
<feature type="compositionally biased region" description="Low complexity" evidence="1">
    <location>
        <begin position="1"/>
        <end position="13"/>
    </location>
</feature>
<evidence type="ECO:0000313" key="2">
    <source>
        <dbReference type="EMBL" id="KAG5650621.1"/>
    </source>
</evidence>
<feature type="compositionally biased region" description="Polar residues" evidence="1">
    <location>
        <begin position="43"/>
        <end position="52"/>
    </location>
</feature>
<feature type="region of interest" description="Disordered" evidence="1">
    <location>
        <begin position="1"/>
        <end position="90"/>
    </location>
</feature>
<name>A0A9P7KFR9_9AGAR</name>
<feature type="compositionally biased region" description="Low complexity" evidence="1">
    <location>
        <begin position="73"/>
        <end position="90"/>
    </location>
</feature>
<evidence type="ECO:0000256" key="1">
    <source>
        <dbReference type="SAM" id="MobiDB-lite"/>
    </source>
</evidence>
<evidence type="ECO:0000313" key="3">
    <source>
        <dbReference type="Proteomes" id="UP000717328"/>
    </source>
</evidence>
<comment type="caution">
    <text evidence="2">The sequence shown here is derived from an EMBL/GenBank/DDBJ whole genome shotgun (WGS) entry which is preliminary data.</text>
</comment>
<dbReference type="AlphaFoldDB" id="A0A9P7KFR9"/>
<organism evidence="2 3">
    <name type="scientific">Sphagnurus paluster</name>
    <dbReference type="NCBI Taxonomy" id="117069"/>
    <lineage>
        <taxon>Eukaryota</taxon>
        <taxon>Fungi</taxon>
        <taxon>Dikarya</taxon>
        <taxon>Basidiomycota</taxon>
        <taxon>Agaricomycotina</taxon>
        <taxon>Agaricomycetes</taxon>
        <taxon>Agaricomycetidae</taxon>
        <taxon>Agaricales</taxon>
        <taxon>Tricholomatineae</taxon>
        <taxon>Lyophyllaceae</taxon>
        <taxon>Sphagnurus</taxon>
    </lineage>
</organism>
<dbReference type="EMBL" id="JABCKI010000401">
    <property type="protein sequence ID" value="KAG5650621.1"/>
    <property type="molecule type" value="Genomic_DNA"/>
</dbReference>
<protein>
    <submittedName>
        <fullName evidence="2">Uncharacterized protein</fullName>
    </submittedName>
</protein>
<accession>A0A9P7KFR9</accession>
<keyword evidence="3" id="KW-1185">Reference proteome</keyword>
<reference evidence="2" key="2">
    <citation type="submission" date="2021-10" db="EMBL/GenBank/DDBJ databases">
        <title>Phylogenomics reveals ancestral predisposition of the termite-cultivated fungus Termitomyces towards a domesticated lifestyle.</title>
        <authorList>
            <person name="Auxier B."/>
            <person name="Grum-Grzhimaylo A."/>
            <person name="Cardenas M.E."/>
            <person name="Lodge J.D."/>
            <person name="Laessoe T."/>
            <person name="Pedersen O."/>
            <person name="Smith M.E."/>
            <person name="Kuyper T.W."/>
            <person name="Franco-Molano E.A."/>
            <person name="Baroni T.J."/>
            <person name="Aanen D.K."/>
        </authorList>
    </citation>
    <scope>NUCLEOTIDE SEQUENCE</scope>
    <source>
        <strain evidence="2">D49</strain>
    </source>
</reference>
<gene>
    <name evidence="2" type="ORF">H0H81_011635</name>
</gene>
<reference evidence="2" key="1">
    <citation type="submission" date="2021-02" db="EMBL/GenBank/DDBJ databases">
        <authorList>
            <person name="Nieuwenhuis M."/>
            <person name="Van De Peppel L.J.J."/>
        </authorList>
    </citation>
    <scope>NUCLEOTIDE SEQUENCE</scope>
    <source>
        <strain evidence="2">D49</strain>
    </source>
</reference>